<evidence type="ECO:0000313" key="1">
    <source>
        <dbReference type="Proteomes" id="UP000887577"/>
    </source>
</evidence>
<keyword evidence="1" id="KW-1185">Reference proteome</keyword>
<evidence type="ECO:0000313" key="2">
    <source>
        <dbReference type="WBParaSite" id="PSU_v2.g20920.t1"/>
    </source>
</evidence>
<protein>
    <submittedName>
        <fullName evidence="2">Uncharacterized protein</fullName>
    </submittedName>
</protein>
<proteinExistence type="predicted"/>
<dbReference type="Proteomes" id="UP000887577">
    <property type="component" value="Unplaced"/>
</dbReference>
<organism evidence="1 2">
    <name type="scientific">Panagrolaimus superbus</name>
    <dbReference type="NCBI Taxonomy" id="310955"/>
    <lineage>
        <taxon>Eukaryota</taxon>
        <taxon>Metazoa</taxon>
        <taxon>Ecdysozoa</taxon>
        <taxon>Nematoda</taxon>
        <taxon>Chromadorea</taxon>
        <taxon>Rhabditida</taxon>
        <taxon>Tylenchina</taxon>
        <taxon>Panagrolaimomorpha</taxon>
        <taxon>Panagrolaimoidea</taxon>
        <taxon>Panagrolaimidae</taxon>
        <taxon>Panagrolaimus</taxon>
    </lineage>
</organism>
<name>A0A914YMV2_9BILA</name>
<accession>A0A914YMV2</accession>
<dbReference type="AlphaFoldDB" id="A0A914YMV2"/>
<sequence>MLFDTDFTYDEIQEVSPGAIYDVGDIGALKFVAFGDEQQMADRIIREELALKQAGIEVEIQGSSGNNVFT</sequence>
<dbReference type="WBParaSite" id="PSU_v2.g20920.t1">
    <property type="protein sequence ID" value="PSU_v2.g20920.t1"/>
    <property type="gene ID" value="PSU_v2.g20920"/>
</dbReference>
<reference evidence="2" key="1">
    <citation type="submission" date="2022-11" db="UniProtKB">
        <authorList>
            <consortium name="WormBaseParasite"/>
        </authorList>
    </citation>
    <scope>IDENTIFICATION</scope>
</reference>